<keyword evidence="6 10" id="KW-0479">Metal-binding</keyword>
<reference evidence="12 13" key="1">
    <citation type="submission" date="2020-10" db="EMBL/GenBank/DDBJ databases">
        <title>Genome sequencing of Massilia sp. LPB0304.</title>
        <authorList>
            <person name="Kim J."/>
        </authorList>
    </citation>
    <scope>NUCLEOTIDE SEQUENCE [LARGE SCALE GENOMIC DNA]</scope>
    <source>
        <strain evidence="12 13">LPB0304</strain>
    </source>
</reference>
<evidence type="ECO:0000256" key="2">
    <source>
        <dbReference type="ARBA" id="ARBA00004496"/>
    </source>
</evidence>
<comment type="catalytic activity">
    <reaction evidence="10">
        <text>beta-D-fructose 6-phosphate + ATP = beta-D-fructose 1,6-bisphosphate + ADP + H(+)</text>
        <dbReference type="Rhea" id="RHEA:16109"/>
        <dbReference type="ChEBI" id="CHEBI:15378"/>
        <dbReference type="ChEBI" id="CHEBI:30616"/>
        <dbReference type="ChEBI" id="CHEBI:32966"/>
        <dbReference type="ChEBI" id="CHEBI:57634"/>
        <dbReference type="ChEBI" id="CHEBI:456216"/>
        <dbReference type="EC" id="2.7.1.11"/>
    </reaction>
</comment>
<feature type="binding site" description="in other chain" evidence="10">
    <location>
        <position position="244"/>
    </location>
    <ligand>
        <name>substrate</name>
        <note>ligand shared between dimeric partners</note>
    </ligand>
</feature>
<dbReference type="GO" id="GO:0046872">
    <property type="term" value="F:metal ion binding"/>
    <property type="evidence" value="ECO:0007669"/>
    <property type="project" value="UniProtKB-KW"/>
</dbReference>
<evidence type="ECO:0000256" key="5">
    <source>
        <dbReference type="ARBA" id="ARBA00022679"/>
    </source>
</evidence>
<keyword evidence="5 10" id="KW-0808">Transferase</keyword>
<dbReference type="GO" id="GO:0016208">
    <property type="term" value="F:AMP binding"/>
    <property type="evidence" value="ECO:0007669"/>
    <property type="project" value="TreeGrafter"/>
</dbReference>
<evidence type="ECO:0000256" key="9">
    <source>
        <dbReference type="ARBA" id="ARBA00023152"/>
    </source>
</evidence>
<evidence type="ECO:0000256" key="10">
    <source>
        <dbReference type="HAMAP-Rule" id="MF_01976"/>
    </source>
</evidence>
<dbReference type="SUPFAM" id="SSF53784">
    <property type="entry name" value="Phosphofructokinase"/>
    <property type="match status" value="1"/>
</dbReference>
<evidence type="ECO:0000256" key="6">
    <source>
        <dbReference type="ARBA" id="ARBA00022723"/>
    </source>
</evidence>
<dbReference type="InterPro" id="IPR015912">
    <property type="entry name" value="Phosphofructokinase_CS"/>
</dbReference>
<keyword evidence="8 10" id="KW-0460">Magnesium</keyword>
<protein>
    <recommendedName>
        <fullName evidence="10">ATP-dependent 6-phosphofructokinase</fullName>
        <shortName evidence="10">ATP-PFK</shortName>
        <shortName evidence="10">Phosphofructokinase</shortName>
        <ecNumber evidence="10">2.7.1.11</ecNumber>
    </recommendedName>
    <alternativeName>
        <fullName evidence="10">Phosphohexokinase</fullName>
    </alternativeName>
</protein>
<comment type="function">
    <text evidence="10">Catalyzes the phosphorylation of D-fructose 6-phosphate to fructose 1,6-bisphosphate by ATP, the first committing step of glycolysis.</text>
</comment>
<feature type="active site" description="Proton acceptor" evidence="10">
    <location>
        <position position="149"/>
    </location>
</feature>
<dbReference type="InterPro" id="IPR012829">
    <property type="entry name" value="Phosphofructokinase_III"/>
</dbReference>
<feature type="binding site" evidence="10">
    <location>
        <begin position="83"/>
        <end position="84"/>
    </location>
    <ligand>
        <name>ATP</name>
        <dbReference type="ChEBI" id="CHEBI:30616"/>
    </ligand>
</feature>
<dbReference type="GO" id="GO:0070095">
    <property type="term" value="F:fructose-6-phosphate binding"/>
    <property type="evidence" value="ECO:0007669"/>
    <property type="project" value="TreeGrafter"/>
</dbReference>
<dbReference type="HAMAP" id="MF_01976">
    <property type="entry name" value="Phosphofructokinase_III"/>
    <property type="match status" value="1"/>
</dbReference>
<dbReference type="FunFam" id="3.40.50.460:FF:000002">
    <property type="entry name" value="ATP-dependent 6-phosphofructokinase"/>
    <property type="match status" value="1"/>
</dbReference>
<comment type="pathway">
    <text evidence="3 10">Carbohydrate degradation; glycolysis; D-glyceraldehyde 3-phosphate and glycerone phosphate from D-glucose: step 3/4.</text>
</comment>
<dbReference type="EC" id="2.7.1.11" evidence="10"/>
<dbReference type="NCBIfam" id="NF002872">
    <property type="entry name" value="PRK03202.1"/>
    <property type="match status" value="1"/>
</dbReference>
<dbReference type="PRINTS" id="PR00476">
    <property type="entry name" value="PHFRCTKINASE"/>
</dbReference>
<dbReference type="KEGG" id="mlir:LPB04_18375"/>
<evidence type="ECO:0000256" key="4">
    <source>
        <dbReference type="ARBA" id="ARBA00022490"/>
    </source>
</evidence>
<dbReference type="GO" id="GO:0003872">
    <property type="term" value="F:6-phosphofructokinase activity"/>
    <property type="evidence" value="ECO:0007669"/>
    <property type="project" value="UniProtKB-UniRule"/>
</dbReference>
<feature type="binding site" evidence="10">
    <location>
        <position position="287"/>
    </location>
    <ligand>
        <name>substrate</name>
        <note>ligand shared between dimeric partners</note>
    </ligand>
</feature>
<feature type="binding site" evidence="10">
    <location>
        <begin position="124"/>
        <end position="127"/>
    </location>
    <ligand>
        <name>ATP</name>
        <dbReference type="ChEBI" id="CHEBI:30616"/>
    </ligand>
</feature>
<dbReference type="UniPathway" id="UPA00109">
    <property type="reaction ID" value="UER00182"/>
</dbReference>
<feature type="binding site" description="in other chain" evidence="10">
    <location>
        <begin position="191"/>
        <end position="193"/>
    </location>
    <ligand>
        <name>substrate</name>
        <note>ligand shared between dimeric partners</note>
    </ligand>
</feature>
<accession>A0A7L9UD57</accession>
<comment type="similarity">
    <text evidence="10">Belongs to the phosphofructokinase type A (PFKA) family. Mixed-substrate PFK group III subfamily.</text>
</comment>
<dbReference type="InterPro" id="IPR012003">
    <property type="entry name" value="ATP_PFK_prok-type"/>
</dbReference>
<dbReference type="GO" id="GO:0048029">
    <property type="term" value="F:monosaccharide binding"/>
    <property type="evidence" value="ECO:0007669"/>
    <property type="project" value="TreeGrafter"/>
</dbReference>
<keyword evidence="10" id="KW-0547">Nucleotide-binding</keyword>
<evidence type="ECO:0000256" key="7">
    <source>
        <dbReference type="ARBA" id="ARBA00022777"/>
    </source>
</evidence>
<feature type="binding site" description="in other chain" evidence="10">
    <location>
        <begin position="293"/>
        <end position="296"/>
    </location>
    <ligand>
        <name>substrate</name>
        <note>ligand shared between dimeric partners</note>
    </ligand>
</feature>
<comment type="subunit">
    <text evidence="10">Homodimer or homotetramer.</text>
</comment>
<keyword evidence="9 10" id="KW-0324">Glycolysis</keyword>
<keyword evidence="7 10" id="KW-0418">Kinase</keyword>
<comment type="cofactor">
    <cofactor evidence="1 10">
        <name>Mg(2+)</name>
        <dbReference type="ChEBI" id="CHEBI:18420"/>
    </cofactor>
</comment>
<dbReference type="InterPro" id="IPR000023">
    <property type="entry name" value="Phosphofructokinase_dom"/>
</dbReference>
<keyword evidence="10" id="KW-0067">ATP-binding</keyword>
<feature type="site" description="Important for substrate specificity; cannot use PPi as phosphoryl donor" evidence="10">
    <location>
        <position position="126"/>
    </location>
</feature>
<feature type="binding site" evidence="10">
    <location>
        <position position="184"/>
    </location>
    <ligand>
        <name>substrate</name>
        <note>ligand shared between dimeric partners</note>
    </ligand>
</feature>
<dbReference type="GO" id="GO:0005524">
    <property type="term" value="F:ATP binding"/>
    <property type="evidence" value="ECO:0007669"/>
    <property type="project" value="UniProtKB-KW"/>
</dbReference>
<dbReference type="EMBL" id="CP062941">
    <property type="protein sequence ID" value="QOL52105.1"/>
    <property type="molecule type" value="Genomic_DNA"/>
</dbReference>
<dbReference type="InterPro" id="IPR035966">
    <property type="entry name" value="PKF_sf"/>
</dbReference>
<feature type="binding site" description="in other chain" evidence="10">
    <location>
        <begin position="147"/>
        <end position="149"/>
    </location>
    <ligand>
        <name>substrate</name>
        <note>ligand shared between dimeric partners</note>
    </ligand>
</feature>
<keyword evidence="13" id="KW-1185">Reference proteome</keyword>
<sequence length="380" mass="39236">MPAPIGRIGVLTGGGDAPGLNGVIRAVVLAAGRLGWECHGIRDGFNGLLAPDTCAGEPVTRLRALDVQSIGHLGGTILGSTNRGNPLHYPTPGADGQVVERDRTAEVVALCRARGLDALVICGGDGSMGIAQALHTQGLRVAGVPKTIDNDLDRTFFTFGFDTAVGFAAECIDRLHTTAHSQHRVMVVEVMGRYAGWIALHAGIAGGAHAILIPEIPYRIEAVLEAIARRDAAGHHHAIVVVAEGAQQEGGAREVRQGAAAGHAERLGGIGARVEAQLAALTTKECRSVVLGHLLRGGPPSAFDRVIAARFGAAAVRALAAGQDGVMVALGPQTIELVPLDAVAGRTRLVPVDGDTVATARDLGICLGDEPSHTPQLHRV</sequence>
<dbReference type="InterPro" id="IPR022953">
    <property type="entry name" value="ATP_PFK"/>
</dbReference>
<dbReference type="PIRSF" id="PIRSF000532">
    <property type="entry name" value="ATP_PFK_prok"/>
    <property type="match status" value="1"/>
</dbReference>
<dbReference type="PANTHER" id="PTHR13697:SF52">
    <property type="entry name" value="ATP-DEPENDENT 6-PHOSPHOFRUCTOKINASE 3"/>
    <property type="match status" value="1"/>
</dbReference>
<evidence type="ECO:0000313" key="12">
    <source>
        <dbReference type="EMBL" id="QOL52105.1"/>
    </source>
</evidence>
<proteinExistence type="inferred from homology"/>
<keyword evidence="4 10" id="KW-0963">Cytoplasm</keyword>
<organism evidence="12 13">
    <name type="scientific">Massilia litorea</name>
    <dbReference type="NCBI Taxonomy" id="2769491"/>
    <lineage>
        <taxon>Bacteria</taxon>
        <taxon>Pseudomonadati</taxon>
        <taxon>Pseudomonadota</taxon>
        <taxon>Betaproteobacteria</taxon>
        <taxon>Burkholderiales</taxon>
        <taxon>Oxalobacteraceae</taxon>
        <taxon>Telluria group</taxon>
        <taxon>Massilia</taxon>
    </lineage>
</organism>
<dbReference type="AlphaFoldDB" id="A0A7L9UD57"/>
<dbReference type="Proteomes" id="UP000593875">
    <property type="component" value="Chromosome"/>
</dbReference>
<dbReference type="GO" id="GO:0030388">
    <property type="term" value="P:fructose 1,6-bisphosphate metabolic process"/>
    <property type="evidence" value="ECO:0007669"/>
    <property type="project" value="TreeGrafter"/>
</dbReference>
<dbReference type="PANTHER" id="PTHR13697">
    <property type="entry name" value="PHOSPHOFRUCTOKINASE"/>
    <property type="match status" value="1"/>
</dbReference>
<dbReference type="GO" id="GO:0047334">
    <property type="term" value="F:diphosphate-fructose-6-phosphate 1-phosphotransferase activity"/>
    <property type="evidence" value="ECO:0007669"/>
    <property type="project" value="InterPro"/>
</dbReference>
<comment type="subcellular location">
    <subcellularLocation>
        <location evidence="2 10">Cytoplasm</location>
    </subcellularLocation>
</comment>
<dbReference type="Pfam" id="PF00365">
    <property type="entry name" value="PFK"/>
    <property type="match status" value="1"/>
</dbReference>
<gene>
    <name evidence="10" type="primary">pfkA</name>
    <name evidence="12" type="ORF">LPB04_18375</name>
</gene>
<comment type="caution">
    <text evidence="10">Lacks conserved residue(s) required for the propagation of feature annotation.</text>
</comment>
<name>A0A7L9UD57_9BURK</name>
<evidence type="ECO:0000313" key="13">
    <source>
        <dbReference type="Proteomes" id="UP000593875"/>
    </source>
</evidence>
<evidence type="ECO:0000259" key="11">
    <source>
        <dbReference type="Pfam" id="PF00365"/>
    </source>
</evidence>
<dbReference type="GO" id="GO:0061621">
    <property type="term" value="P:canonical glycolysis"/>
    <property type="evidence" value="ECO:0007669"/>
    <property type="project" value="TreeGrafter"/>
</dbReference>
<dbReference type="GO" id="GO:0042802">
    <property type="term" value="F:identical protein binding"/>
    <property type="evidence" value="ECO:0007669"/>
    <property type="project" value="TreeGrafter"/>
</dbReference>
<evidence type="ECO:0000256" key="8">
    <source>
        <dbReference type="ARBA" id="ARBA00022842"/>
    </source>
</evidence>
<feature type="binding site" evidence="10">
    <location>
        <position position="15"/>
    </location>
    <ligand>
        <name>ATP</name>
        <dbReference type="ChEBI" id="CHEBI:30616"/>
    </ligand>
</feature>
<feature type="binding site" evidence="10">
    <location>
        <position position="125"/>
    </location>
    <ligand>
        <name>Mg(2+)</name>
        <dbReference type="ChEBI" id="CHEBI:18420"/>
        <note>catalytic</note>
    </ligand>
</feature>
<evidence type="ECO:0000256" key="1">
    <source>
        <dbReference type="ARBA" id="ARBA00001946"/>
    </source>
</evidence>
<dbReference type="Gene3D" id="3.40.50.460">
    <property type="entry name" value="Phosphofructokinase domain"/>
    <property type="match status" value="1"/>
</dbReference>
<dbReference type="Gene3D" id="3.40.50.450">
    <property type="match status" value="1"/>
</dbReference>
<evidence type="ECO:0000256" key="3">
    <source>
        <dbReference type="ARBA" id="ARBA00004679"/>
    </source>
</evidence>
<dbReference type="GO" id="GO:0005945">
    <property type="term" value="C:6-phosphofructokinase complex"/>
    <property type="evidence" value="ECO:0007669"/>
    <property type="project" value="TreeGrafter"/>
</dbReference>
<dbReference type="GO" id="GO:0006002">
    <property type="term" value="P:fructose 6-phosphate metabolic process"/>
    <property type="evidence" value="ECO:0007669"/>
    <property type="project" value="InterPro"/>
</dbReference>
<feature type="domain" description="Phosphofructokinase" evidence="11">
    <location>
        <begin position="7"/>
        <end position="319"/>
    </location>
</feature>
<dbReference type="PROSITE" id="PS00433">
    <property type="entry name" value="PHOSPHOFRUCTOKINASE"/>
    <property type="match status" value="1"/>
</dbReference>